<dbReference type="InterPro" id="IPR052991">
    <property type="entry name" value="Non-func_TypeII_TA_Antitoxin"/>
</dbReference>
<gene>
    <name evidence="2" type="ORF">HLB44_00690</name>
</gene>
<organism evidence="2 3">
    <name type="scientific">Pseudaquabacterium terrae</name>
    <dbReference type="NCBI Taxonomy" id="2732868"/>
    <lineage>
        <taxon>Bacteria</taxon>
        <taxon>Pseudomonadati</taxon>
        <taxon>Pseudomonadota</taxon>
        <taxon>Betaproteobacteria</taxon>
        <taxon>Burkholderiales</taxon>
        <taxon>Sphaerotilaceae</taxon>
        <taxon>Pseudaquabacterium</taxon>
    </lineage>
</organism>
<accession>A0ABX2EAR4</accession>
<dbReference type="InterPro" id="IPR010985">
    <property type="entry name" value="Ribbon_hlx_hlx"/>
</dbReference>
<dbReference type="Pfam" id="PF01402">
    <property type="entry name" value="RHH_1"/>
    <property type="match status" value="1"/>
</dbReference>
<proteinExistence type="predicted"/>
<dbReference type="CDD" id="cd22233">
    <property type="entry name" value="RHH_CopAso-like"/>
    <property type="match status" value="1"/>
</dbReference>
<keyword evidence="3" id="KW-1185">Reference proteome</keyword>
<comment type="caution">
    <text evidence="2">The sequence shown here is derived from an EMBL/GenBank/DDBJ whole genome shotgun (WGS) entry which is preliminary data.</text>
</comment>
<dbReference type="InterPro" id="IPR002145">
    <property type="entry name" value="CopG"/>
</dbReference>
<evidence type="ECO:0000259" key="1">
    <source>
        <dbReference type="Pfam" id="PF01402"/>
    </source>
</evidence>
<reference evidence="2 3" key="1">
    <citation type="submission" date="2020-05" db="EMBL/GenBank/DDBJ databases">
        <title>Aquincola sp. isolate from soil.</title>
        <authorList>
            <person name="Han J."/>
            <person name="Kim D.-U."/>
        </authorList>
    </citation>
    <scope>NUCLEOTIDE SEQUENCE [LARGE SCALE GENOMIC DNA]</scope>
    <source>
        <strain evidence="2 3">S2</strain>
    </source>
</reference>
<dbReference type="SUPFAM" id="SSF47598">
    <property type="entry name" value="Ribbon-helix-helix"/>
    <property type="match status" value="1"/>
</dbReference>
<dbReference type="PANTHER" id="PTHR40688:SF2">
    <property type="entry name" value="RIBBON-HELIX-HELIX PROTEIN COPG DOMAIN-CONTAINING PROTEIN"/>
    <property type="match status" value="1"/>
</dbReference>
<dbReference type="PANTHER" id="PTHR40688">
    <property type="match status" value="1"/>
</dbReference>
<dbReference type="RefSeq" id="WP_173119581.1">
    <property type="nucleotide sequence ID" value="NZ_JABRWJ010000001.1"/>
</dbReference>
<sequence>MSTTMTIRLEDEVKERLDRLAESTQRSKSFLAAEAIREFVENNEWQIAEIHAALGEADAGDFASDKDVATLAKKWRVNAG</sequence>
<name>A0ABX2EAR4_9BURK</name>
<evidence type="ECO:0000313" key="3">
    <source>
        <dbReference type="Proteomes" id="UP000737171"/>
    </source>
</evidence>
<feature type="domain" description="Ribbon-helix-helix protein CopG" evidence="1">
    <location>
        <begin position="6"/>
        <end position="41"/>
    </location>
</feature>
<evidence type="ECO:0000313" key="2">
    <source>
        <dbReference type="EMBL" id="NRF65489.1"/>
    </source>
</evidence>
<dbReference type="EMBL" id="JABRWJ010000001">
    <property type="protein sequence ID" value="NRF65489.1"/>
    <property type="molecule type" value="Genomic_DNA"/>
</dbReference>
<protein>
    <submittedName>
        <fullName evidence="2">Ribbon-helix-helix protein, CopG family</fullName>
    </submittedName>
</protein>
<dbReference type="Proteomes" id="UP000737171">
    <property type="component" value="Unassembled WGS sequence"/>
</dbReference>